<evidence type="ECO:0000259" key="8">
    <source>
        <dbReference type="PROSITE" id="PS50217"/>
    </source>
</evidence>
<feature type="domain" description="BZIP" evidence="8">
    <location>
        <begin position="223"/>
        <end position="286"/>
    </location>
</feature>
<dbReference type="PROSITE" id="PS50217">
    <property type="entry name" value="BZIP"/>
    <property type="match status" value="1"/>
</dbReference>
<proteinExistence type="predicted"/>
<dbReference type="PANTHER" id="PTHR11988">
    <property type="entry name" value="THYROTROPH EMBRYONIC FACTOR RELATED"/>
    <property type="match status" value="1"/>
</dbReference>
<evidence type="ECO:0000256" key="5">
    <source>
        <dbReference type="ARBA" id="ARBA00023242"/>
    </source>
</evidence>
<keyword evidence="3" id="KW-0238">DNA-binding</keyword>
<sequence>MNSWTPSTSTHGGWMPTSKMETLSTDMSPCFSPRSEQKTSGLFDTEKADGVSQSMMMTYNLADIDDAWKIFEGLEDDTDTLDIGLSKEDQISLGDLSTGLTESDFLDSFMDLSNFVTENASEEKPDEFTEIFNIENNSKGRMECTSVIVDDPEPVLSDTLTIVGKRKHSAIESVLDTVNMVDVDAFEVVSTLDHDYVSKKIKLSPLVKGADEAADSSTTIPSNEKYRERRDKNNVASKRSREIRKMKFKEMEKEAEELVIKNDYLSKKIDELEKLAKEMKATLIKKMTAN</sequence>
<dbReference type="InterPro" id="IPR040223">
    <property type="entry name" value="PAR_bZIP"/>
</dbReference>
<dbReference type="AlphaFoldDB" id="A0ABD3TG66"/>
<gene>
    <name evidence="9" type="ORF">ACJMK2_021469</name>
</gene>
<feature type="region of interest" description="Disordered" evidence="7">
    <location>
        <begin position="1"/>
        <end position="43"/>
    </location>
</feature>
<evidence type="ECO:0000313" key="10">
    <source>
        <dbReference type="Proteomes" id="UP001634394"/>
    </source>
</evidence>
<dbReference type="GO" id="GO:0005634">
    <property type="term" value="C:nucleus"/>
    <property type="evidence" value="ECO:0007669"/>
    <property type="project" value="UniProtKB-SubCell"/>
</dbReference>
<evidence type="ECO:0000256" key="7">
    <source>
        <dbReference type="SAM" id="MobiDB-lite"/>
    </source>
</evidence>
<dbReference type="InterPro" id="IPR046347">
    <property type="entry name" value="bZIP_sf"/>
</dbReference>
<comment type="caution">
    <text evidence="9">The sequence shown here is derived from an EMBL/GenBank/DDBJ whole genome shotgun (WGS) entry which is preliminary data.</text>
</comment>
<evidence type="ECO:0000313" key="9">
    <source>
        <dbReference type="EMBL" id="KAL3836016.1"/>
    </source>
</evidence>
<feature type="coiled-coil region" evidence="6">
    <location>
        <begin position="248"/>
        <end position="282"/>
    </location>
</feature>
<reference evidence="9 10" key="1">
    <citation type="submission" date="2024-11" db="EMBL/GenBank/DDBJ databases">
        <title>Chromosome-level genome assembly of the freshwater bivalve Anodonta woodiana.</title>
        <authorList>
            <person name="Chen X."/>
        </authorList>
    </citation>
    <scope>NUCLEOTIDE SEQUENCE [LARGE SCALE GENOMIC DNA]</scope>
    <source>
        <strain evidence="9">MN2024</strain>
        <tissue evidence="9">Gills</tissue>
    </source>
</reference>
<evidence type="ECO:0000256" key="3">
    <source>
        <dbReference type="ARBA" id="ARBA00023125"/>
    </source>
</evidence>
<dbReference type="InterPro" id="IPR004827">
    <property type="entry name" value="bZIP"/>
</dbReference>
<keyword evidence="5" id="KW-0539">Nucleus</keyword>
<evidence type="ECO:0000256" key="6">
    <source>
        <dbReference type="SAM" id="Coils"/>
    </source>
</evidence>
<keyword evidence="10" id="KW-1185">Reference proteome</keyword>
<keyword evidence="6" id="KW-0175">Coiled coil</keyword>
<accession>A0ABD3TG66</accession>
<feature type="region of interest" description="Disordered" evidence="7">
    <location>
        <begin position="212"/>
        <end position="239"/>
    </location>
</feature>
<dbReference type="EMBL" id="JBJQND010000018">
    <property type="protein sequence ID" value="KAL3836016.1"/>
    <property type="molecule type" value="Genomic_DNA"/>
</dbReference>
<keyword evidence="4" id="KW-0804">Transcription</keyword>
<dbReference type="Proteomes" id="UP001634394">
    <property type="component" value="Unassembled WGS sequence"/>
</dbReference>
<dbReference type="CDD" id="cd14813">
    <property type="entry name" value="bZIP_BmCbz-like"/>
    <property type="match status" value="1"/>
</dbReference>
<evidence type="ECO:0000256" key="2">
    <source>
        <dbReference type="ARBA" id="ARBA00023015"/>
    </source>
</evidence>
<dbReference type="PANTHER" id="PTHR11988:SF27">
    <property type="entry name" value="GH27708P"/>
    <property type="match status" value="1"/>
</dbReference>
<dbReference type="Pfam" id="PF07716">
    <property type="entry name" value="bZIP_2"/>
    <property type="match status" value="1"/>
</dbReference>
<feature type="compositionally biased region" description="Polar residues" evidence="7">
    <location>
        <begin position="1"/>
        <end position="11"/>
    </location>
</feature>
<protein>
    <recommendedName>
        <fullName evidence="8">BZIP domain-containing protein</fullName>
    </recommendedName>
</protein>
<dbReference type="GO" id="GO:0003677">
    <property type="term" value="F:DNA binding"/>
    <property type="evidence" value="ECO:0007669"/>
    <property type="project" value="UniProtKB-KW"/>
</dbReference>
<dbReference type="SMART" id="SM00338">
    <property type="entry name" value="BRLZ"/>
    <property type="match status" value="1"/>
</dbReference>
<evidence type="ECO:0000256" key="1">
    <source>
        <dbReference type="ARBA" id="ARBA00004123"/>
    </source>
</evidence>
<evidence type="ECO:0000256" key="4">
    <source>
        <dbReference type="ARBA" id="ARBA00023163"/>
    </source>
</evidence>
<dbReference type="SUPFAM" id="SSF57959">
    <property type="entry name" value="Leucine zipper domain"/>
    <property type="match status" value="1"/>
</dbReference>
<keyword evidence="2" id="KW-0805">Transcription regulation</keyword>
<dbReference type="Gene3D" id="1.20.5.170">
    <property type="match status" value="1"/>
</dbReference>
<organism evidence="9 10">
    <name type="scientific">Sinanodonta woodiana</name>
    <name type="common">Chinese pond mussel</name>
    <name type="synonym">Anodonta woodiana</name>
    <dbReference type="NCBI Taxonomy" id="1069815"/>
    <lineage>
        <taxon>Eukaryota</taxon>
        <taxon>Metazoa</taxon>
        <taxon>Spiralia</taxon>
        <taxon>Lophotrochozoa</taxon>
        <taxon>Mollusca</taxon>
        <taxon>Bivalvia</taxon>
        <taxon>Autobranchia</taxon>
        <taxon>Heteroconchia</taxon>
        <taxon>Palaeoheterodonta</taxon>
        <taxon>Unionida</taxon>
        <taxon>Unionoidea</taxon>
        <taxon>Unionidae</taxon>
        <taxon>Unioninae</taxon>
        <taxon>Sinanodonta</taxon>
    </lineage>
</organism>
<feature type="compositionally biased region" description="Basic and acidic residues" evidence="7">
    <location>
        <begin position="224"/>
        <end position="239"/>
    </location>
</feature>
<name>A0ABD3TG66_SINWO</name>
<comment type="subcellular location">
    <subcellularLocation>
        <location evidence="1">Nucleus</location>
    </subcellularLocation>
</comment>